<evidence type="ECO:0000256" key="1">
    <source>
        <dbReference type="SAM" id="Phobius"/>
    </source>
</evidence>
<name>A0A653IGR6_9BACL</name>
<feature type="transmembrane region" description="Helical" evidence="1">
    <location>
        <begin position="34"/>
        <end position="55"/>
    </location>
</feature>
<keyword evidence="1" id="KW-1133">Transmembrane helix</keyword>
<reference evidence="2 3" key="1">
    <citation type="submission" date="2019-10" db="EMBL/GenBank/DDBJ databases">
        <authorList>
            <person name="Karimi E."/>
        </authorList>
    </citation>
    <scope>NUCLEOTIDE SEQUENCE [LARGE SCALE GENOMIC DNA]</scope>
    <source>
        <strain evidence="2">Exiguobacterium sp. 9Y</strain>
    </source>
</reference>
<organism evidence="2 3">
    <name type="scientific">Exiguobacterium oxidotolerans</name>
    <dbReference type="NCBI Taxonomy" id="223958"/>
    <lineage>
        <taxon>Bacteria</taxon>
        <taxon>Bacillati</taxon>
        <taxon>Bacillota</taxon>
        <taxon>Bacilli</taxon>
        <taxon>Bacillales</taxon>
        <taxon>Bacillales Family XII. Incertae Sedis</taxon>
        <taxon>Exiguobacterium</taxon>
    </lineage>
</organism>
<dbReference type="RefSeq" id="WP_159174053.1">
    <property type="nucleotide sequence ID" value="NZ_LR732312.1"/>
</dbReference>
<dbReference type="EMBL" id="CABWKQ010000032">
    <property type="protein sequence ID" value="VWX38407.1"/>
    <property type="molecule type" value="Genomic_DNA"/>
</dbReference>
<evidence type="ECO:0000313" key="2">
    <source>
        <dbReference type="EMBL" id="VWX38407.1"/>
    </source>
</evidence>
<keyword evidence="1" id="KW-0472">Membrane</keyword>
<evidence type="ECO:0000313" key="3">
    <source>
        <dbReference type="Proteomes" id="UP000439752"/>
    </source>
</evidence>
<gene>
    <name evidence="2" type="ORF">EXIGUO9Y_380166</name>
</gene>
<dbReference type="Proteomes" id="UP000439752">
    <property type="component" value="Unassembled WGS sequence"/>
</dbReference>
<dbReference type="AlphaFoldDB" id="A0A653IGR6"/>
<keyword evidence="3" id="KW-1185">Reference proteome</keyword>
<proteinExistence type="predicted"/>
<feature type="transmembrane region" description="Helical" evidence="1">
    <location>
        <begin position="6"/>
        <end position="22"/>
    </location>
</feature>
<sequence length="60" mass="7223">MDLLPLFFVIFVIVLAVNLFLDKMIMNRRVTRRIFIRNFFVCLLISLVLLSFFYIQSMMS</sequence>
<keyword evidence="1" id="KW-0812">Transmembrane</keyword>
<accession>A0A653IGR6</accession>
<protein>
    <submittedName>
        <fullName evidence="2">Uncharacterized protein</fullName>
    </submittedName>
</protein>